<organism evidence="2 3">
    <name type="scientific">Orchesella dallaii</name>
    <dbReference type="NCBI Taxonomy" id="48710"/>
    <lineage>
        <taxon>Eukaryota</taxon>
        <taxon>Metazoa</taxon>
        <taxon>Ecdysozoa</taxon>
        <taxon>Arthropoda</taxon>
        <taxon>Hexapoda</taxon>
        <taxon>Collembola</taxon>
        <taxon>Entomobryomorpha</taxon>
        <taxon>Entomobryoidea</taxon>
        <taxon>Orchesellidae</taxon>
        <taxon>Orchesellinae</taxon>
        <taxon>Orchesella</taxon>
    </lineage>
</organism>
<feature type="region of interest" description="Disordered" evidence="1">
    <location>
        <begin position="177"/>
        <end position="211"/>
    </location>
</feature>
<reference evidence="2 3" key="1">
    <citation type="submission" date="2024-08" db="EMBL/GenBank/DDBJ databases">
        <authorList>
            <person name="Cucini C."/>
            <person name="Frati F."/>
        </authorList>
    </citation>
    <scope>NUCLEOTIDE SEQUENCE [LARGE SCALE GENOMIC DNA]</scope>
</reference>
<dbReference type="Proteomes" id="UP001642540">
    <property type="component" value="Unassembled WGS sequence"/>
</dbReference>
<protein>
    <recommendedName>
        <fullName evidence="4">F-box domain-containing protein</fullName>
    </recommendedName>
</protein>
<evidence type="ECO:0000256" key="1">
    <source>
        <dbReference type="SAM" id="MobiDB-lite"/>
    </source>
</evidence>
<proteinExistence type="predicted"/>
<evidence type="ECO:0000313" key="3">
    <source>
        <dbReference type="Proteomes" id="UP001642540"/>
    </source>
</evidence>
<comment type="caution">
    <text evidence="2">The sequence shown here is derived from an EMBL/GenBank/DDBJ whole genome shotgun (WGS) entry which is preliminary data.</text>
</comment>
<gene>
    <name evidence="2" type="ORF">ODALV1_LOCUS23070</name>
</gene>
<accession>A0ABP1RJV8</accession>
<dbReference type="SUPFAM" id="SSF52047">
    <property type="entry name" value="RNI-like"/>
    <property type="match status" value="1"/>
</dbReference>
<name>A0ABP1RJV8_9HEXA</name>
<keyword evidence="3" id="KW-1185">Reference proteome</keyword>
<sequence>MSYLIKERMMRDKSNQDDSVAFGDSAVAAVENVSAKKEGGTEAPLFGAKREKVEVAGYHNLPAVVANETLNIDKLPTEMLQKIFKILIELKTLEDSDQKSKLNENNQSYLNCRLVSNRWKLGMESELEKNALSIWKTMMRPVSCEGLEAEPPHLVHLSVLKPESRIDPVERAFLPPPMESWGEKGNPFPSKSLRLTSDKEDRHTPYSKSSTRGSPLIGIIPFFSKFGAHLTSLILKAVTLSAETFVGILENTQNLKALSLIKVLFIMDISDPTCAQLPSLRDLKHFRMFLTNHVKPSIKKFENTEYNFEDDDDLEIWLRQVCYYPTDFVGDYLCQSLLYDWILAPYKEQLLTLDIYGKGGIGDSGNFTNLERLFISHVDQPFFLEPNLFLYPQLKSLFLTEIQINFVEDRIEWLKRNIVPFAKTLEEIHIDFRPSNSRLLLQGVIPLFQFSRKEVPKNTGEVVFPEMKTLAIPLPKFRGEVQVIKDLIKGFPNLENLTFLIRSWEYEVEMAQEMVNQEDYGKVCPKLKKISARHL</sequence>
<evidence type="ECO:0000313" key="2">
    <source>
        <dbReference type="EMBL" id="CAL8129314.1"/>
    </source>
</evidence>
<dbReference type="EMBL" id="CAXLJM020000076">
    <property type="protein sequence ID" value="CAL8129314.1"/>
    <property type="molecule type" value="Genomic_DNA"/>
</dbReference>
<evidence type="ECO:0008006" key="4">
    <source>
        <dbReference type="Google" id="ProtNLM"/>
    </source>
</evidence>